<accession>A0A372G835</accession>
<dbReference type="AlphaFoldDB" id="A0A372G835"/>
<reference evidence="1 2" key="1">
    <citation type="submission" date="2018-08" db="EMBL/GenBank/DDBJ databases">
        <title>Actinomadura spongicola sp. nov., isolated from marine sponge Leucetta chagosensis.</title>
        <authorList>
            <person name="Li L."/>
            <person name="Lin H.W."/>
        </authorList>
    </citation>
    <scope>NUCLEOTIDE SEQUENCE [LARGE SCALE GENOMIC DNA]</scope>
    <source>
        <strain evidence="1 2">LHW52907</strain>
    </source>
</reference>
<dbReference type="OrthoDB" id="4565797at2"/>
<dbReference type="EMBL" id="QVNQ01000013">
    <property type="protein sequence ID" value="RFS81487.1"/>
    <property type="molecule type" value="Genomic_DNA"/>
</dbReference>
<evidence type="ECO:0000313" key="1">
    <source>
        <dbReference type="EMBL" id="RFS81487.1"/>
    </source>
</evidence>
<dbReference type="RefSeq" id="WP_117404313.1">
    <property type="nucleotide sequence ID" value="NZ_QVNQ01000013.1"/>
</dbReference>
<keyword evidence="2" id="KW-1185">Reference proteome</keyword>
<gene>
    <name evidence="1" type="ORF">D0T12_31560</name>
</gene>
<dbReference type="Pfam" id="PF11284">
    <property type="entry name" value="DUF3085"/>
    <property type="match status" value="1"/>
</dbReference>
<name>A0A372G835_9ACTN</name>
<dbReference type="InterPro" id="IPR021436">
    <property type="entry name" value="DUF3085"/>
</dbReference>
<protein>
    <submittedName>
        <fullName evidence="1">DUF3085 domain-containing protein</fullName>
    </submittedName>
</protein>
<evidence type="ECO:0000313" key="2">
    <source>
        <dbReference type="Proteomes" id="UP000262882"/>
    </source>
</evidence>
<proteinExistence type="predicted"/>
<organism evidence="1 2">
    <name type="scientific">Actinomadura spongiicola</name>
    <dbReference type="NCBI Taxonomy" id="2303421"/>
    <lineage>
        <taxon>Bacteria</taxon>
        <taxon>Bacillati</taxon>
        <taxon>Actinomycetota</taxon>
        <taxon>Actinomycetes</taxon>
        <taxon>Streptosporangiales</taxon>
        <taxon>Thermomonosporaceae</taxon>
        <taxon>Actinomadura</taxon>
    </lineage>
</organism>
<comment type="caution">
    <text evidence="1">The sequence shown here is derived from an EMBL/GenBank/DDBJ whole genome shotgun (WGS) entry which is preliminary data.</text>
</comment>
<dbReference type="Proteomes" id="UP000262882">
    <property type="component" value="Unassembled WGS sequence"/>
</dbReference>
<sequence>MPRPSVELRFDLAAVLRLAEDATAANEHTTRWEPGPALNHPGFEVDAGPCLILVRDDGVYLMSTDKNAPRDAEGRVPLCYASGFDPRCGDWWSRWNRTGLPGDDFAEYLELVESGLLDDLRVAAERGYHWFVITLGEEVLSLKFERDFPPKPNNQASLDE</sequence>